<keyword evidence="1" id="KW-1133">Transmembrane helix</keyword>
<sequence>MNKFWKVYGYVRNERGAQAIEYVAVAALVVALLGTIISLVGQDQSIAQTVISKLQNFVSRW</sequence>
<reference evidence="2 3" key="1">
    <citation type="submission" date="2021-03" db="EMBL/GenBank/DDBJ databases">
        <title>Genomic Encyclopedia of Type Strains, Phase IV (KMG-IV): sequencing the most valuable type-strain genomes for metagenomic binning, comparative biology and taxonomic classification.</title>
        <authorList>
            <person name="Goeker M."/>
        </authorList>
    </citation>
    <scope>NUCLEOTIDE SEQUENCE [LARGE SCALE GENOMIC DNA]</scope>
    <source>
        <strain evidence="2 3">DSM 24738</strain>
    </source>
</reference>
<gene>
    <name evidence="2" type="ORF">J2Z37_000683</name>
</gene>
<evidence type="ECO:0000313" key="2">
    <source>
        <dbReference type="EMBL" id="MBP1930696.1"/>
    </source>
</evidence>
<proteinExistence type="predicted"/>
<comment type="caution">
    <text evidence="2">The sequence shown here is derived from an EMBL/GenBank/DDBJ whole genome shotgun (WGS) entry which is preliminary data.</text>
</comment>
<organism evidence="2 3">
    <name type="scientific">Ammoniphilus resinae</name>
    <dbReference type="NCBI Taxonomy" id="861532"/>
    <lineage>
        <taxon>Bacteria</taxon>
        <taxon>Bacillati</taxon>
        <taxon>Bacillota</taxon>
        <taxon>Bacilli</taxon>
        <taxon>Bacillales</taxon>
        <taxon>Paenibacillaceae</taxon>
        <taxon>Aneurinibacillus group</taxon>
        <taxon>Ammoniphilus</taxon>
    </lineage>
</organism>
<protein>
    <submittedName>
        <fullName evidence="2">Flp pilus assembly pilin Flp</fullName>
    </submittedName>
</protein>
<keyword evidence="1" id="KW-0812">Transmembrane</keyword>
<name>A0ABS4GKB6_9BACL</name>
<dbReference type="Proteomes" id="UP001519343">
    <property type="component" value="Unassembled WGS sequence"/>
</dbReference>
<evidence type="ECO:0000313" key="3">
    <source>
        <dbReference type="Proteomes" id="UP001519343"/>
    </source>
</evidence>
<feature type="transmembrane region" description="Helical" evidence="1">
    <location>
        <begin position="20"/>
        <end position="41"/>
    </location>
</feature>
<keyword evidence="3" id="KW-1185">Reference proteome</keyword>
<dbReference type="RefSeq" id="WP_209808771.1">
    <property type="nucleotide sequence ID" value="NZ_JAGGKT010000001.1"/>
</dbReference>
<dbReference type="EMBL" id="JAGGKT010000001">
    <property type="protein sequence ID" value="MBP1930696.1"/>
    <property type="molecule type" value="Genomic_DNA"/>
</dbReference>
<accession>A0ABS4GKB6</accession>
<evidence type="ECO:0000256" key="1">
    <source>
        <dbReference type="SAM" id="Phobius"/>
    </source>
</evidence>
<keyword evidence="1" id="KW-0472">Membrane</keyword>